<dbReference type="GO" id="GO:0016226">
    <property type="term" value="P:iron-sulfur cluster assembly"/>
    <property type="evidence" value="ECO:0007669"/>
    <property type="project" value="TreeGrafter"/>
</dbReference>
<name>A0A183IQ53_9BILA</name>
<evidence type="ECO:0000259" key="4">
    <source>
        <dbReference type="Pfam" id="PF25455"/>
    </source>
</evidence>
<proteinExistence type="predicted"/>
<keyword evidence="2" id="KW-0809">Transit peptide</keyword>
<evidence type="ECO:0000313" key="6">
    <source>
        <dbReference type="Proteomes" id="UP000270296"/>
    </source>
</evidence>
<feature type="domain" description="CAF17 C-terminal" evidence="4">
    <location>
        <begin position="241"/>
        <end position="322"/>
    </location>
</feature>
<organism evidence="7">
    <name type="scientific">Soboliphyme baturini</name>
    <dbReference type="NCBI Taxonomy" id="241478"/>
    <lineage>
        <taxon>Eukaryota</taxon>
        <taxon>Metazoa</taxon>
        <taxon>Ecdysozoa</taxon>
        <taxon>Nematoda</taxon>
        <taxon>Enoplea</taxon>
        <taxon>Dorylaimia</taxon>
        <taxon>Dioctophymatida</taxon>
        <taxon>Dioctophymatoidea</taxon>
        <taxon>Soboliphymatidae</taxon>
        <taxon>Soboliphyme</taxon>
    </lineage>
</organism>
<dbReference type="SUPFAM" id="SSF103025">
    <property type="entry name" value="Folate-binding domain"/>
    <property type="match status" value="1"/>
</dbReference>
<keyword evidence="3" id="KW-0496">Mitochondrion</keyword>
<evidence type="ECO:0000256" key="1">
    <source>
        <dbReference type="ARBA" id="ARBA00004173"/>
    </source>
</evidence>
<sequence>MLLHGGVRHLFNVLRKFGNCPNSRLSVSHLNHRSLLKLTGRDALSFLQGLLSNDVSVLESSSTHLSQSLHAYLLNPYGRIVYDLILYGSTAEEERCILLECDRRIVSELGRILRRYVLRKNVNIQNDDRGLFALLPSSESEFQVKNSLEIYADPRSPSLGWRLICDVAKMNSMGGVKSVDLQEYHRKRCMLGIPEGIDDLPPGACFPFESNGDYLNAISFDKGCYIGQELTARTYHTGVVRKRLFPIVFDSMDEVFLEQVRAGSHVLMTFQNEYMGKVRNLYSSVGLALVNVDKALTKARVYVQLTEQIVIAASVKIPCWFRQPGTEQVHA</sequence>
<dbReference type="WBParaSite" id="SBAD_0000597801-mRNA-1">
    <property type="protein sequence ID" value="SBAD_0000597801-mRNA-1"/>
    <property type="gene ID" value="SBAD_0000597801"/>
</dbReference>
<dbReference type="InterPro" id="IPR045179">
    <property type="entry name" value="YgfZ/GcvT"/>
</dbReference>
<dbReference type="Pfam" id="PF25455">
    <property type="entry name" value="Beta-barrel_CAF17_C"/>
    <property type="match status" value="1"/>
</dbReference>
<dbReference type="InterPro" id="IPR057460">
    <property type="entry name" value="CAF17_C"/>
</dbReference>
<accession>A0A183IQ53</accession>
<reference evidence="5 6" key="2">
    <citation type="submission" date="2018-11" db="EMBL/GenBank/DDBJ databases">
        <authorList>
            <consortium name="Pathogen Informatics"/>
        </authorList>
    </citation>
    <scope>NUCLEOTIDE SEQUENCE [LARGE SCALE GENOMIC DNA]</scope>
</reference>
<dbReference type="InterPro" id="IPR027266">
    <property type="entry name" value="TrmE/GcvT-like"/>
</dbReference>
<dbReference type="PANTHER" id="PTHR22602:SF0">
    <property type="entry name" value="TRANSFERASE CAF17, MITOCHONDRIAL-RELATED"/>
    <property type="match status" value="1"/>
</dbReference>
<dbReference type="Gene3D" id="2.40.30.160">
    <property type="match status" value="1"/>
</dbReference>
<dbReference type="Proteomes" id="UP000270296">
    <property type="component" value="Unassembled WGS sequence"/>
</dbReference>
<protein>
    <submittedName>
        <fullName evidence="7">GCV_T domain-containing protein</fullName>
    </submittedName>
</protein>
<dbReference type="AlphaFoldDB" id="A0A183IQ53"/>
<reference evidence="7" key="1">
    <citation type="submission" date="2016-06" db="UniProtKB">
        <authorList>
            <consortium name="WormBaseParasite"/>
        </authorList>
    </citation>
    <scope>IDENTIFICATION</scope>
</reference>
<dbReference type="NCBIfam" id="TIGR03317">
    <property type="entry name" value="ygfZ_signature"/>
    <property type="match status" value="1"/>
</dbReference>
<evidence type="ECO:0000313" key="7">
    <source>
        <dbReference type="WBParaSite" id="SBAD_0000597801-mRNA-1"/>
    </source>
</evidence>
<evidence type="ECO:0000256" key="3">
    <source>
        <dbReference type="ARBA" id="ARBA00023128"/>
    </source>
</evidence>
<evidence type="ECO:0000256" key="2">
    <source>
        <dbReference type="ARBA" id="ARBA00022946"/>
    </source>
</evidence>
<dbReference type="Gene3D" id="3.30.1360.120">
    <property type="entry name" value="Probable tRNA modification gtpase trme, domain 1"/>
    <property type="match status" value="1"/>
</dbReference>
<dbReference type="PANTHER" id="PTHR22602">
    <property type="entry name" value="TRANSFERASE CAF17, MITOCHONDRIAL-RELATED"/>
    <property type="match status" value="1"/>
</dbReference>
<evidence type="ECO:0000313" key="5">
    <source>
        <dbReference type="EMBL" id="VDP08207.1"/>
    </source>
</evidence>
<keyword evidence="6" id="KW-1185">Reference proteome</keyword>
<comment type="subcellular location">
    <subcellularLocation>
        <location evidence="1">Mitochondrion</location>
    </subcellularLocation>
</comment>
<dbReference type="OrthoDB" id="191995at2759"/>
<dbReference type="EMBL" id="UZAM01009220">
    <property type="protein sequence ID" value="VDP08207.1"/>
    <property type="molecule type" value="Genomic_DNA"/>
</dbReference>
<dbReference type="InterPro" id="IPR017703">
    <property type="entry name" value="YgfZ/GCV_T_CS"/>
</dbReference>
<dbReference type="GO" id="GO:0005759">
    <property type="term" value="C:mitochondrial matrix"/>
    <property type="evidence" value="ECO:0007669"/>
    <property type="project" value="TreeGrafter"/>
</dbReference>
<gene>
    <name evidence="5" type="ORF">SBAD_LOCUS5750</name>
</gene>